<gene>
    <name evidence="2" type="ORF">M407DRAFT_30915</name>
</gene>
<dbReference type="Proteomes" id="UP000054248">
    <property type="component" value="Unassembled WGS sequence"/>
</dbReference>
<sequence length="129" mass="13925">MTGSRTIADALKELKNATQQAQSDEIGTTTAALAARSFRGKTNKRLDGKGWQPHFCKEHGANKTHDTKDCRFLQGQMPGAKIAAEDPPERASVAEAKPEEAEPEKAAVANVSKIQGQRHICVKLTWSGA</sequence>
<keyword evidence="3" id="KW-1185">Reference proteome</keyword>
<evidence type="ECO:0000313" key="2">
    <source>
        <dbReference type="EMBL" id="KIO19452.1"/>
    </source>
</evidence>
<feature type="region of interest" description="Disordered" evidence="1">
    <location>
        <begin position="80"/>
        <end position="105"/>
    </location>
</feature>
<name>A0A0C3LDC4_9AGAM</name>
<proteinExistence type="predicted"/>
<protein>
    <submittedName>
        <fullName evidence="2">Uncharacterized protein</fullName>
    </submittedName>
</protein>
<reference evidence="2 3" key="1">
    <citation type="submission" date="2014-04" db="EMBL/GenBank/DDBJ databases">
        <authorList>
            <consortium name="DOE Joint Genome Institute"/>
            <person name="Kuo A."/>
            <person name="Girlanda M."/>
            <person name="Perotto S."/>
            <person name="Kohler A."/>
            <person name="Nagy L.G."/>
            <person name="Floudas D."/>
            <person name="Copeland A."/>
            <person name="Barry K.W."/>
            <person name="Cichocki N."/>
            <person name="Veneault-Fourrey C."/>
            <person name="LaButti K."/>
            <person name="Lindquist E.A."/>
            <person name="Lipzen A."/>
            <person name="Lundell T."/>
            <person name="Morin E."/>
            <person name="Murat C."/>
            <person name="Sun H."/>
            <person name="Tunlid A."/>
            <person name="Henrissat B."/>
            <person name="Grigoriev I.V."/>
            <person name="Hibbett D.S."/>
            <person name="Martin F."/>
            <person name="Nordberg H.P."/>
            <person name="Cantor M.N."/>
            <person name="Hua S.X."/>
        </authorList>
    </citation>
    <scope>NUCLEOTIDE SEQUENCE [LARGE SCALE GENOMIC DNA]</scope>
    <source>
        <strain evidence="2 3">MUT 4182</strain>
    </source>
</reference>
<feature type="compositionally biased region" description="Basic and acidic residues" evidence="1">
    <location>
        <begin position="96"/>
        <end position="105"/>
    </location>
</feature>
<dbReference type="AlphaFoldDB" id="A0A0C3LDC4"/>
<dbReference type="HOGENOM" id="CLU_1950393_0_0_1"/>
<dbReference type="EMBL" id="KN823221">
    <property type="protein sequence ID" value="KIO19452.1"/>
    <property type="molecule type" value="Genomic_DNA"/>
</dbReference>
<organism evidence="2 3">
    <name type="scientific">Tulasnella calospora MUT 4182</name>
    <dbReference type="NCBI Taxonomy" id="1051891"/>
    <lineage>
        <taxon>Eukaryota</taxon>
        <taxon>Fungi</taxon>
        <taxon>Dikarya</taxon>
        <taxon>Basidiomycota</taxon>
        <taxon>Agaricomycotina</taxon>
        <taxon>Agaricomycetes</taxon>
        <taxon>Cantharellales</taxon>
        <taxon>Tulasnellaceae</taxon>
        <taxon>Tulasnella</taxon>
    </lineage>
</organism>
<evidence type="ECO:0000313" key="3">
    <source>
        <dbReference type="Proteomes" id="UP000054248"/>
    </source>
</evidence>
<reference evidence="3" key="2">
    <citation type="submission" date="2015-01" db="EMBL/GenBank/DDBJ databases">
        <title>Evolutionary Origins and Diversification of the Mycorrhizal Mutualists.</title>
        <authorList>
            <consortium name="DOE Joint Genome Institute"/>
            <consortium name="Mycorrhizal Genomics Consortium"/>
            <person name="Kohler A."/>
            <person name="Kuo A."/>
            <person name="Nagy L.G."/>
            <person name="Floudas D."/>
            <person name="Copeland A."/>
            <person name="Barry K.W."/>
            <person name="Cichocki N."/>
            <person name="Veneault-Fourrey C."/>
            <person name="LaButti K."/>
            <person name="Lindquist E.A."/>
            <person name="Lipzen A."/>
            <person name="Lundell T."/>
            <person name="Morin E."/>
            <person name="Murat C."/>
            <person name="Riley R."/>
            <person name="Ohm R."/>
            <person name="Sun H."/>
            <person name="Tunlid A."/>
            <person name="Henrissat B."/>
            <person name="Grigoriev I.V."/>
            <person name="Hibbett D.S."/>
            <person name="Martin F."/>
        </authorList>
    </citation>
    <scope>NUCLEOTIDE SEQUENCE [LARGE SCALE GENOMIC DNA]</scope>
    <source>
        <strain evidence="3">MUT 4182</strain>
    </source>
</reference>
<accession>A0A0C3LDC4</accession>
<evidence type="ECO:0000256" key="1">
    <source>
        <dbReference type="SAM" id="MobiDB-lite"/>
    </source>
</evidence>